<dbReference type="InterPro" id="IPR056884">
    <property type="entry name" value="NPHP3-like_N"/>
</dbReference>
<dbReference type="RefSeq" id="XP_018665946.2">
    <property type="nucleotide sequence ID" value="XM_018801114.2"/>
</dbReference>
<protein>
    <recommendedName>
        <fullName evidence="2">Nephrocystin 3-like N-terminal domain-containing protein</fullName>
    </recommendedName>
</protein>
<evidence type="ECO:0000313" key="4">
    <source>
        <dbReference type="Proteomes" id="UP000054821"/>
    </source>
</evidence>
<dbReference type="EMBL" id="JPDN02000065">
    <property type="protein sequence ID" value="PON20593.1"/>
    <property type="molecule type" value="Genomic_DNA"/>
</dbReference>
<dbReference type="STRING" id="398673.A0A2P4Z8H5"/>
<feature type="domain" description="Nephrocystin 3-like N-terminal" evidence="2">
    <location>
        <begin position="132"/>
        <end position="222"/>
    </location>
</feature>
<dbReference type="PANTHER" id="PTHR10039">
    <property type="entry name" value="AMELOGENIN"/>
    <property type="match status" value="1"/>
</dbReference>
<dbReference type="InterPro" id="IPR036849">
    <property type="entry name" value="Enolase-like_C_sf"/>
</dbReference>
<comment type="caution">
    <text evidence="3">The sequence shown here is derived from an EMBL/GenBank/DDBJ whole genome shotgun (WGS) entry which is preliminary data.</text>
</comment>
<evidence type="ECO:0000259" key="2">
    <source>
        <dbReference type="Pfam" id="PF24883"/>
    </source>
</evidence>
<dbReference type="Proteomes" id="UP000054821">
    <property type="component" value="Unassembled WGS sequence"/>
</dbReference>
<proteinExistence type="predicted"/>
<sequence>MKAKYEPVETAQAKFRRLTEISGAQDFGSAVEGIQGIEQHLKDKDERDQMEMQSLRNAMKDLHQPIDRVDSCLGQIQDGIEQQMRTQILKAISTILYGVHHKTASKVLLEGSGRWLLRNRLQFLRALFANWQASHQAIRYCRLVKEHYEEAIEGFVGFEGQVWTSDECVEVLVQLVDEYPAVTFILDAMDEVDQEDRQELLDALNRILQESNSLVRVFISSRSNYDIALYLNGTPNIYIEADDNAEDISTFIYETCMYHLKTKLNMTLSDTRLTSAKLLHGKLTPSLREEITNTLEEGAKGMFQLVGLQIQSLKRVKVAADLKARLGALPDTLEGSYWEIYQEIQESGEHAFGLANFTFQWLLYAQESISLEALAVLACTKSKSESETAFSSDEVLDVCSNLIVTRQNSFDFAHLSVREFFERLHN</sequence>
<organism evidence="3 4">
    <name type="scientific">Trichoderma gamsii</name>
    <dbReference type="NCBI Taxonomy" id="398673"/>
    <lineage>
        <taxon>Eukaryota</taxon>
        <taxon>Fungi</taxon>
        <taxon>Dikarya</taxon>
        <taxon>Ascomycota</taxon>
        <taxon>Pezizomycotina</taxon>
        <taxon>Sordariomycetes</taxon>
        <taxon>Hypocreomycetidae</taxon>
        <taxon>Hypocreales</taxon>
        <taxon>Hypocreaceae</taxon>
        <taxon>Trichoderma</taxon>
    </lineage>
</organism>
<evidence type="ECO:0000313" key="3">
    <source>
        <dbReference type="EMBL" id="PON20593.1"/>
    </source>
</evidence>
<gene>
    <name evidence="3" type="ORF">TGAM01_v210551</name>
</gene>
<dbReference type="AlphaFoldDB" id="A0A2P4Z8H5"/>
<keyword evidence="4" id="KW-1185">Reference proteome</keyword>
<dbReference type="Pfam" id="PF24883">
    <property type="entry name" value="NPHP3_N"/>
    <property type="match status" value="1"/>
</dbReference>
<reference evidence="3 4" key="1">
    <citation type="journal article" date="2016" name="Genome Announc.">
        <title>Draft Whole-Genome Sequence of Trichoderma gamsii T6085, a Promising Biocontrol Agent of Fusarium Head Blight on Wheat.</title>
        <authorList>
            <person name="Baroncelli R."/>
            <person name="Zapparata A."/>
            <person name="Piaggeschi G."/>
            <person name="Sarrocco S."/>
            <person name="Vannacci G."/>
        </authorList>
    </citation>
    <scope>NUCLEOTIDE SEQUENCE [LARGE SCALE GENOMIC DNA]</scope>
    <source>
        <strain evidence="3 4">T6085</strain>
    </source>
</reference>
<dbReference type="SUPFAM" id="SSF51604">
    <property type="entry name" value="Enolase C-terminal domain-like"/>
    <property type="match status" value="1"/>
</dbReference>
<evidence type="ECO:0000256" key="1">
    <source>
        <dbReference type="ARBA" id="ARBA00022737"/>
    </source>
</evidence>
<keyword evidence="1" id="KW-0677">Repeat</keyword>
<dbReference type="PANTHER" id="PTHR10039:SF16">
    <property type="entry name" value="GPI INOSITOL-DEACYLASE"/>
    <property type="match status" value="1"/>
</dbReference>
<dbReference type="GeneID" id="29981197"/>
<name>A0A2P4Z8H5_9HYPO</name>
<accession>A0A2P4Z8H5</accession>